<dbReference type="InterPro" id="IPR048359">
    <property type="entry name" value="EXOC6_Sec15_N"/>
</dbReference>
<sequence length="163" mass="18872">MQTKSNSFSTSGSIVNSLETMIVTALERGNGQDVRKEIENSNEQRRAEIATIYRVHFDDFIDQELQVFELSEGTEMLRTGIGPVARELRDYGQDLLKKNHLRALRNVDATLLILNQLLALLGEYQRLFQFLEQKRYFESMRCVQRLKQSHLPNLRKVFPIIGA</sequence>
<reference evidence="2 3" key="1">
    <citation type="submission" date="2019-03" db="EMBL/GenBank/DDBJ databases">
        <title>Single cell metagenomics reveals metabolic interactions within the superorganism composed of flagellate Streblomastix strix and complex community of Bacteroidetes bacteria on its surface.</title>
        <authorList>
            <person name="Treitli S.C."/>
            <person name="Kolisko M."/>
            <person name="Husnik F."/>
            <person name="Keeling P."/>
            <person name="Hampl V."/>
        </authorList>
    </citation>
    <scope>NUCLEOTIDE SEQUENCE [LARGE SCALE GENOMIC DNA]</scope>
    <source>
        <strain evidence="2">ST1C</strain>
    </source>
</reference>
<gene>
    <name evidence="2" type="ORF">EZS28_019238</name>
</gene>
<feature type="domain" description="Exocyst complex component EXOC6/Sec15 N-terminal" evidence="1">
    <location>
        <begin position="39"/>
        <end position="155"/>
    </location>
</feature>
<organism evidence="2 3">
    <name type="scientific">Streblomastix strix</name>
    <dbReference type="NCBI Taxonomy" id="222440"/>
    <lineage>
        <taxon>Eukaryota</taxon>
        <taxon>Metamonada</taxon>
        <taxon>Preaxostyla</taxon>
        <taxon>Oxymonadida</taxon>
        <taxon>Streblomastigidae</taxon>
        <taxon>Streblomastix</taxon>
    </lineage>
</organism>
<dbReference type="Pfam" id="PF20651">
    <property type="entry name" value="EXOC6_Sec15_N"/>
    <property type="match status" value="1"/>
</dbReference>
<evidence type="ECO:0000313" key="2">
    <source>
        <dbReference type="EMBL" id="KAA6385233.1"/>
    </source>
</evidence>
<dbReference type="AlphaFoldDB" id="A0A5J4VSD1"/>
<comment type="caution">
    <text evidence="2">The sequence shown here is derived from an EMBL/GenBank/DDBJ whole genome shotgun (WGS) entry which is preliminary data.</text>
</comment>
<feature type="non-terminal residue" evidence="2">
    <location>
        <position position="163"/>
    </location>
</feature>
<evidence type="ECO:0000313" key="3">
    <source>
        <dbReference type="Proteomes" id="UP000324800"/>
    </source>
</evidence>
<dbReference type="Proteomes" id="UP000324800">
    <property type="component" value="Unassembled WGS sequence"/>
</dbReference>
<accession>A0A5J4VSD1</accession>
<dbReference type="EMBL" id="SNRW01005358">
    <property type="protein sequence ID" value="KAA6385233.1"/>
    <property type="molecule type" value="Genomic_DNA"/>
</dbReference>
<name>A0A5J4VSD1_9EUKA</name>
<proteinExistence type="predicted"/>
<evidence type="ECO:0000259" key="1">
    <source>
        <dbReference type="Pfam" id="PF20651"/>
    </source>
</evidence>
<protein>
    <recommendedName>
        <fullName evidence="1">Exocyst complex component EXOC6/Sec15 N-terminal domain-containing protein</fullName>
    </recommendedName>
</protein>